<evidence type="ECO:0000313" key="2">
    <source>
        <dbReference type="EMBL" id="KAF1995053.1"/>
    </source>
</evidence>
<protein>
    <submittedName>
        <fullName evidence="2">Uncharacterized protein</fullName>
    </submittedName>
</protein>
<dbReference type="AlphaFoldDB" id="A0A6A5VZV3"/>
<dbReference type="EMBL" id="ML977646">
    <property type="protein sequence ID" value="KAF1995053.1"/>
    <property type="molecule type" value="Genomic_DNA"/>
</dbReference>
<evidence type="ECO:0000256" key="1">
    <source>
        <dbReference type="SAM" id="MobiDB-lite"/>
    </source>
</evidence>
<feature type="region of interest" description="Disordered" evidence="1">
    <location>
        <begin position="1"/>
        <end position="24"/>
    </location>
</feature>
<organism evidence="2 3">
    <name type="scientific">Amniculicola lignicola CBS 123094</name>
    <dbReference type="NCBI Taxonomy" id="1392246"/>
    <lineage>
        <taxon>Eukaryota</taxon>
        <taxon>Fungi</taxon>
        <taxon>Dikarya</taxon>
        <taxon>Ascomycota</taxon>
        <taxon>Pezizomycotina</taxon>
        <taxon>Dothideomycetes</taxon>
        <taxon>Pleosporomycetidae</taxon>
        <taxon>Pleosporales</taxon>
        <taxon>Amniculicolaceae</taxon>
        <taxon>Amniculicola</taxon>
    </lineage>
</organism>
<feature type="region of interest" description="Disordered" evidence="1">
    <location>
        <begin position="107"/>
        <end position="130"/>
    </location>
</feature>
<dbReference type="Proteomes" id="UP000799779">
    <property type="component" value="Unassembled WGS sequence"/>
</dbReference>
<proteinExistence type="predicted"/>
<keyword evidence="3" id="KW-1185">Reference proteome</keyword>
<gene>
    <name evidence="2" type="ORF">P154DRAFT_612136</name>
</gene>
<name>A0A6A5VZV3_9PLEO</name>
<reference evidence="2" key="1">
    <citation type="journal article" date="2020" name="Stud. Mycol.">
        <title>101 Dothideomycetes genomes: a test case for predicting lifestyles and emergence of pathogens.</title>
        <authorList>
            <person name="Haridas S."/>
            <person name="Albert R."/>
            <person name="Binder M."/>
            <person name="Bloem J."/>
            <person name="Labutti K."/>
            <person name="Salamov A."/>
            <person name="Andreopoulos B."/>
            <person name="Baker S."/>
            <person name="Barry K."/>
            <person name="Bills G."/>
            <person name="Bluhm B."/>
            <person name="Cannon C."/>
            <person name="Castanera R."/>
            <person name="Culley D."/>
            <person name="Daum C."/>
            <person name="Ezra D."/>
            <person name="Gonzalez J."/>
            <person name="Henrissat B."/>
            <person name="Kuo A."/>
            <person name="Liang C."/>
            <person name="Lipzen A."/>
            <person name="Lutzoni F."/>
            <person name="Magnuson J."/>
            <person name="Mondo S."/>
            <person name="Nolan M."/>
            <person name="Ohm R."/>
            <person name="Pangilinan J."/>
            <person name="Park H.-J."/>
            <person name="Ramirez L."/>
            <person name="Alfaro M."/>
            <person name="Sun H."/>
            <person name="Tritt A."/>
            <person name="Yoshinaga Y."/>
            <person name="Zwiers L.-H."/>
            <person name="Turgeon B."/>
            <person name="Goodwin S."/>
            <person name="Spatafora J."/>
            <person name="Crous P."/>
            <person name="Grigoriev I."/>
        </authorList>
    </citation>
    <scope>NUCLEOTIDE SEQUENCE</scope>
    <source>
        <strain evidence="2">CBS 123094</strain>
    </source>
</reference>
<evidence type="ECO:0000313" key="3">
    <source>
        <dbReference type="Proteomes" id="UP000799779"/>
    </source>
</evidence>
<sequence>MDHSQSFPDPTERDGSPTGGVTTVRQNIPPAVQVEHVSHSHRGDQGLRAALNEVERENVQLRHDLDFERQMNLIYQQDASLHQREREKMATLLRGHYKVDRFYSRKQEDELQLEQDQNGKRRDPGEINQTLEGLGDQLDECLTAAKGDMIHSTGVGFPQTNNESVDATSQMQDDMEWESQFPTADTMPTAQKPVNFDPTLPTSNSFTYQKGPDVFMAADTTVADPHTLTYGGNAVSGIPPELADFIPADSPLSNCLNAPGMPPTARPSDIMVEMPNTPTSANSRDHEVTGRSWKPGPPIASVQDAIPLANDNKLWFMNGTDSVHPSIPSGNEIDEAIQLIAKYFGKVAYTGSRTGYGCIYQRIIKRKTTFEDGDGDGKFACVDCAKRGSLCIRKGMGGFQVRSLFEKGQMWKESVL</sequence>
<accession>A0A6A5VZV3</accession>